<reference evidence="2 3" key="1">
    <citation type="submission" date="2020-07" db="EMBL/GenBank/DDBJ databases">
        <title>Taxonomic revisions and descriptions of new bacterial species based on genomic comparisons in the high-G+C-content subgroup of the family Alcaligenaceae.</title>
        <authorList>
            <person name="Szabo A."/>
            <person name="Felfoldi T."/>
        </authorList>
    </citation>
    <scope>NUCLEOTIDE SEQUENCE [LARGE SCALE GENOMIC DNA]</scope>
    <source>
        <strain evidence="2 3">DSM 25264</strain>
    </source>
</reference>
<organism evidence="2 3">
    <name type="scientific">Allopusillimonas soli</name>
    <dbReference type="NCBI Taxonomy" id="659016"/>
    <lineage>
        <taxon>Bacteria</taxon>
        <taxon>Pseudomonadati</taxon>
        <taxon>Pseudomonadota</taxon>
        <taxon>Betaproteobacteria</taxon>
        <taxon>Burkholderiales</taxon>
        <taxon>Alcaligenaceae</taxon>
        <taxon>Allopusillimonas</taxon>
    </lineage>
</organism>
<evidence type="ECO:0000313" key="2">
    <source>
        <dbReference type="EMBL" id="NYT38887.1"/>
    </source>
</evidence>
<dbReference type="AlphaFoldDB" id="A0A853FG75"/>
<name>A0A853FG75_9BURK</name>
<proteinExistence type="predicted"/>
<feature type="region of interest" description="Disordered" evidence="1">
    <location>
        <begin position="112"/>
        <end position="133"/>
    </location>
</feature>
<evidence type="ECO:0000256" key="1">
    <source>
        <dbReference type="SAM" id="MobiDB-lite"/>
    </source>
</evidence>
<evidence type="ECO:0000313" key="3">
    <source>
        <dbReference type="Proteomes" id="UP000580517"/>
    </source>
</evidence>
<comment type="caution">
    <text evidence="2">The sequence shown here is derived from an EMBL/GenBank/DDBJ whole genome shotgun (WGS) entry which is preliminary data.</text>
</comment>
<dbReference type="RefSeq" id="WP_129971433.1">
    <property type="nucleotide sequence ID" value="NZ_JACCEW010000008.1"/>
</dbReference>
<protein>
    <submittedName>
        <fullName evidence="2">Uncharacterized protein</fullName>
    </submittedName>
</protein>
<keyword evidence="3" id="KW-1185">Reference proteome</keyword>
<accession>A0A853FG75</accession>
<dbReference type="EMBL" id="JACCEW010000008">
    <property type="protein sequence ID" value="NYT38887.1"/>
    <property type="molecule type" value="Genomic_DNA"/>
</dbReference>
<dbReference type="Proteomes" id="UP000580517">
    <property type="component" value="Unassembled WGS sequence"/>
</dbReference>
<sequence length="133" mass="14896">MRKKNGLTVAEIRDEEARRRRAARERLQQLNLLAIEKLAAHGVKNNRNWVPKTITSIEQLTGCPIKNQGQAEYLQAFLAGKLIKGEVVPPRTRPAWRPLVISDQLRRNFERASLAQPPMKSPNASGACDGAPH</sequence>
<gene>
    <name evidence="2" type="ORF">H0A68_18585</name>
</gene>